<protein>
    <submittedName>
        <fullName evidence="1">Uncharacterized protein</fullName>
    </submittedName>
</protein>
<dbReference type="EMBL" id="JAYMYS010000006">
    <property type="protein sequence ID" value="KAK7388997.1"/>
    <property type="molecule type" value="Genomic_DNA"/>
</dbReference>
<name>A0AAN9S4B6_PSOTE</name>
<organism evidence="1 2">
    <name type="scientific">Psophocarpus tetragonolobus</name>
    <name type="common">Winged bean</name>
    <name type="synonym">Dolichos tetragonolobus</name>
    <dbReference type="NCBI Taxonomy" id="3891"/>
    <lineage>
        <taxon>Eukaryota</taxon>
        <taxon>Viridiplantae</taxon>
        <taxon>Streptophyta</taxon>
        <taxon>Embryophyta</taxon>
        <taxon>Tracheophyta</taxon>
        <taxon>Spermatophyta</taxon>
        <taxon>Magnoliopsida</taxon>
        <taxon>eudicotyledons</taxon>
        <taxon>Gunneridae</taxon>
        <taxon>Pentapetalae</taxon>
        <taxon>rosids</taxon>
        <taxon>fabids</taxon>
        <taxon>Fabales</taxon>
        <taxon>Fabaceae</taxon>
        <taxon>Papilionoideae</taxon>
        <taxon>50 kb inversion clade</taxon>
        <taxon>NPAAA clade</taxon>
        <taxon>indigoferoid/millettioid clade</taxon>
        <taxon>Phaseoleae</taxon>
        <taxon>Psophocarpus</taxon>
    </lineage>
</organism>
<comment type="caution">
    <text evidence="1">The sequence shown here is derived from an EMBL/GenBank/DDBJ whole genome shotgun (WGS) entry which is preliminary data.</text>
</comment>
<dbReference type="Proteomes" id="UP001386955">
    <property type="component" value="Unassembled WGS sequence"/>
</dbReference>
<sequence>MGRKVLVKDAYDGEIHICDVELVDTQGTMNAYFVLGINYLWDIYCHNDICHALFDYVDKRCFLAKFTPLYCSFGFPLHTEDEYLMWESKVSKNLLHGRQSLGIPAHVRKDEYPHFPASVHVVLPCCLIAAAWNGSSFTTPTNQSSVLVSMILCA</sequence>
<gene>
    <name evidence="1" type="ORF">VNO78_23828</name>
</gene>
<evidence type="ECO:0000313" key="2">
    <source>
        <dbReference type="Proteomes" id="UP001386955"/>
    </source>
</evidence>
<keyword evidence="2" id="KW-1185">Reference proteome</keyword>
<evidence type="ECO:0000313" key="1">
    <source>
        <dbReference type="EMBL" id="KAK7388997.1"/>
    </source>
</evidence>
<accession>A0AAN9S4B6</accession>
<dbReference type="AlphaFoldDB" id="A0AAN9S4B6"/>
<proteinExistence type="predicted"/>
<reference evidence="1 2" key="1">
    <citation type="submission" date="2024-01" db="EMBL/GenBank/DDBJ databases">
        <title>The genomes of 5 underutilized Papilionoideae crops provide insights into root nodulation and disease resistanc.</title>
        <authorList>
            <person name="Jiang F."/>
        </authorList>
    </citation>
    <scope>NUCLEOTIDE SEQUENCE [LARGE SCALE GENOMIC DNA]</scope>
    <source>
        <strain evidence="1">DUOXIRENSHENG_FW03</strain>
        <tissue evidence="1">Leaves</tissue>
    </source>
</reference>